<proteinExistence type="predicted"/>
<protein>
    <submittedName>
        <fullName evidence="1">Uncharacterized protein</fullName>
    </submittedName>
</protein>
<organism evidence="1 2">
    <name type="scientific">Hymenobacter humi</name>
    <dbReference type="NCBI Taxonomy" id="1411620"/>
    <lineage>
        <taxon>Bacteria</taxon>
        <taxon>Pseudomonadati</taxon>
        <taxon>Bacteroidota</taxon>
        <taxon>Cytophagia</taxon>
        <taxon>Cytophagales</taxon>
        <taxon>Hymenobacteraceae</taxon>
        <taxon>Hymenobacter</taxon>
    </lineage>
</organism>
<name>A0ABW2UAA2_9BACT</name>
<gene>
    <name evidence="1" type="ORF">ACFQT0_19520</name>
</gene>
<evidence type="ECO:0000313" key="2">
    <source>
        <dbReference type="Proteomes" id="UP001596513"/>
    </source>
</evidence>
<sequence length="140" mass="16455">MNIADIITEYGNYYRDGGQNVQRLLRRPYISSQTEALFGLLPTDDTSYQMAQTRLSRILQPFQKGWTPLGTLTATPILLQQFPFKVDLEETPDQLEATWLGFLADNNLDRAQWPFVRYLVEEHVYSQMDEDYEPERNLFR</sequence>
<reference evidence="2" key="1">
    <citation type="journal article" date="2019" name="Int. J. Syst. Evol. Microbiol.">
        <title>The Global Catalogue of Microorganisms (GCM) 10K type strain sequencing project: providing services to taxonomists for standard genome sequencing and annotation.</title>
        <authorList>
            <consortium name="The Broad Institute Genomics Platform"/>
            <consortium name="The Broad Institute Genome Sequencing Center for Infectious Disease"/>
            <person name="Wu L."/>
            <person name="Ma J."/>
        </authorList>
    </citation>
    <scope>NUCLEOTIDE SEQUENCE [LARGE SCALE GENOMIC DNA]</scope>
    <source>
        <strain evidence="2">JCM 19635</strain>
    </source>
</reference>
<keyword evidence="2" id="KW-1185">Reference proteome</keyword>
<accession>A0ABW2UAA2</accession>
<dbReference type="RefSeq" id="WP_380204809.1">
    <property type="nucleotide sequence ID" value="NZ_JBHTEK010000001.1"/>
</dbReference>
<comment type="caution">
    <text evidence="1">The sequence shown here is derived from an EMBL/GenBank/DDBJ whole genome shotgun (WGS) entry which is preliminary data.</text>
</comment>
<evidence type="ECO:0000313" key="1">
    <source>
        <dbReference type="EMBL" id="MFC7669299.1"/>
    </source>
</evidence>
<dbReference type="Proteomes" id="UP001596513">
    <property type="component" value="Unassembled WGS sequence"/>
</dbReference>
<dbReference type="EMBL" id="JBHTEK010000001">
    <property type="protein sequence ID" value="MFC7669299.1"/>
    <property type="molecule type" value="Genomic_DNA"/>
</dbReference>